<dbReference type="Proteomes" id="UP000676079">
    <property type="component" value="Chromosome"/>
</dbReference>
<protein>
    <submittedName>
        <fullName evidence="1">HAD-IA family hydrolase</fullName>
    </submittedName>
</protein>
<dbReference type="SUPFAM" id="SSF56784">
    <property type="entry name" value="HAD-like"/>
    <property type="match status" value="1"/>
</dbReference>
<organism evidence="1 2">
    <name type="scientific">Nocardiopsis changdeensis</name>
    <dbReference type="NCBI Taxonomy" id="2831969"/>
    <lineage>
        <taxon>Bacteria</taxon>
        <taxon>Bacillati</taxon>
        <taxon>Actinomycetota</taxon>
        <taxon>Actinomycetes</taxon>
        <taxon>Streptosporangiales</taxon>
        <taxon>Nocardiopsidaceae</taxon>
        <taxon>Nocardiopsis</taxon>
    </lineage>
</organism>
<evidence type="ECO:0000313" key="1">
    <source>
        <dbReference type="EMBL" id="QUX26017.1"/>
    </source>
</evidence>
<accession>A0ABX8BY22</accession>
<dbReference type="PANTHER" id="PTHR43611:SF3">
    <property type="entry name" value="FLAVIN MONONUCLEOTIDE HYDROLASE 1, CHLOROPLATIC"/>
    <property type="match status" value="1"/>
</dbReference>
<dbReference type="NCBIfam" id="TIGR01509">
    <property type="entry name" value="HAD-SF-IA-v3"/>
    <property type="match status" value="1"/>
</dbReference>
<name>A0ABX8BY22_9ACTN</name>
<dbReference type="InterPro" id="IPR006439">
    <property type="entry name" value="HAD-SF_hydro_IA"/>
</dbReference>
<evidence type="ECO:0000313" key="2">
    <source>
        <dbReference type="Proteomes" id="UP000676079"/>
    </source>
</evidence>
<dbReference type="InterPro" id="IPR023214">
    <property type="entry name" value="HAD_sf"/>
</dbReference>
<dbReference type="PANTHER" id="PTHR43611">
    <property type="entry name" value="ALPHA-D-GLUCOSE 1-PHOSPHATE PHOSPHATASE"/>
    <property type="match status" value="1"/>
</dbReference>
<keyword evidence="2" id="KW-1185">Reference proteome</keyword>
<dbReference type="EMBL" id="CP074133">
    <property type="protein sequence ID" value="QUX26017.1"/>
    <property type="molecule type" value="Genomic_DNA"/>
</dbReference>
<keyword evidence="1" id="KW-0378">Hydrolase</keyword>
<proteinExistence type="predicted"/>
<dbReference type="Gene3D" id="3.40.50.1000">
    <property type="entry name" value="HAD superfamily/HAD-like"/>
    <property type="match status" value="1"/>
</dbReference>
<dbReference type="InterPro" id="IPR036412">
    <property type="entry name" value="HAD-like_sf"/>
</dbReference>
<dbReference type="Pfam" id="PF00702">
    <property type="entry name" value="Hydrolase"/>
    <property type="match status" value="1"/>
</dbReference>
<gene>
    <name evidence="1" type="ORF">KGD84_16630</name>
</gene>
<dbReference type="PRINTS" id="PR00413">
    <property type="entry name" value="HADHALOGNASE"/>
</dbReference>
<dbReference type="GO" id="GO:0016787">
    <property type="term" value="F:hydrolase activity"/>
    <property type="evidence" value="ECO:0007669"/>
    <property type="project" value="UniProtKB-KW"/>
</dbReference>
<sequence length="169" mass="18485">MGAADPAAFWDAYWDLRLPYDRGDLDGPAYWRAVGERLGREVDPPLAAALIAADIDSWRAVDPDMVSLVERLASRGRTVGLLSNIPVELADRFEKDNPWLAAFSVRAFSGRLGVAKPEPEVYLWCLERMAVDPGDTLFVDDRGENVAAAEALGMAGHLFTGRAALEARL</sequence>
<reference evidence="1 2" key="1">
    <citation type="submission" date="2021-05" db="EMBL/GenBank/DDBJ databases">
        <title>Direct Submission.</title>
        <authorList>
            <person name="Li K."/>
            <person name="Gao J."/>
        </authorList>
    </citation>
    <scope>NUCLEOTIDE SEQUENCE [LARGE SCALE GENOMIC DNA]</scope>
    <source>
        <strain evidence="1 2">Mg02</strain>
    </source>
</reference>